<feature type="chain" id="PRO_5016335878" description="POTRA domain-containing protein" evidence="3">
    <location>
        <begin position="21"/>
        <end position="489"/>
    </location>
</feature>
<dbReference type="GO" id="GO:0019867">
    <property type="term" value="C:outer membrane"/>
    <property type="evidence" value="ECO:0007669"/>
    <property type="project" value="InterPro"/>
</dbReference>
<name>A0A2Z3GQ35_9BACT</name>
<keyword evidence="3" id="KW-0732">Signal</keyword>
<evidence type="ECO:0008006" key="8">
    <source>
        <dbReference type="Google" id="ProtNLM"/>
    </source>
</evidence>
<feature type="domain" description="POTRA" evidence="5">
    <location>
        <begin position="55"/>
        <end position="130"/>
    </location>
</feature>
<accession>A0A2Z3GQ35</accession>
<sequence>MLGVLLFLLGWLAGPGPAPADTLPLRATRALPPVVAPTDTLVRILPCTGGGARARVAAVLLVGNRVTRARILRAELNIREGDTLDLAELPARLEANRRRLFNLQLFHAVLVQASCQGNGQLVLLFVVQERLYTFPVPIFSIADRNFRSWLDRPDRWRRLDYGLHLVRNNFRGRNEQLTANLQLGFNPKYEVFYEAPGLGRTRRVGVGGGFSFSQSRSVDFRTLDDRLQAYRPADAYAIQRLYASGGLRLRHTVQFLTAFDVSYHREQILDSVNFDNLNYFLGRTAREFLDFSLVSTLNQRNTFAYPLTGQFAQGLLAHRVFLNPDLPALTTLRLVYDHYFSLGHRFYYAFELNGQVRLTRALAYADARALGNDALVRGYDAYVVDGRHYGLVQQGVSYRLFNASEIHLAGINNPKINTIPLVAYLNLFADAGYVVAPGAPPGNQLPNRLLRSVGLGLHLVTYYDRVFTLEYTLNGLGQAGYFFRSTFPI</sequence>
<evidence type="ECO:0000256" key="2">
    <source>
        <dbReference type="ARBA" id="ARBA00023136"/>
    </source>
</evidence>
<dbReference type="AlphaFoldDB" id="A0A2Z3GQ35"/>
<evidence type="ECO:0000256" key="1">
    <source>
        <dbReference type="ARBA" id="ARBA00004370"/>
    </source>
</evidence>
<evidence type="ECO:0000259" key="4">
    <source>
        <dbReference type="Pfam" id="PF01103"/>
    </source>
</evidence>
<reference evidence="7" key="1">
    <citation type="submission" date="2018-04" db="EMBL/GenBank/DDBJ databases">
        <title>Complete genome of Antarctic heterotrophic bacterium Hymenobacter nivis.</title>
        <authorList>
            <person name="Terashima M."/>
        </authorList>
    </citation>
    <scope>NUCLEOTIDE SEQUENCE [LARGE SCALE GENOMIC DNA]</scope>
    <source>
        <strain evidence="7">NBRC 111535</strain>
    </source>
</reference>
<dbReference type="Gene3D" id="3.10.20.310">
    <property type="entry name" value="membrane protein fhac"/>
    <property type="match status" value="1"/>
</dbReference>
<feature type="domain" description="Bacterial surface antigen (D15)" evidence="4">
    <location>
        <begin position="169"/>
        <end position="457"/>
    </location>
</feature>
<keyword evidence="7" id="KW-1185">Reference proteome</keyword>
<organism evidence="6 7">
    <name type="scientific">Hymenobacter nivis</name>
    <dbReference type="NCBI Taxonomy" id="1850093"/>
    <lineage>
        <taxon>Bacteria</taxon>
        <taxon>Pseudomonadati</taxon>
        <taxon>Bacteroidota</taxon>
        <taxon>Cytophagia</taxon>
        <taxon>Cytophagales</taxon>
        <taxon>Hymenobacteraceae</taxon>
        <taxon>Hymenobacter</taxon>
    </lineage>
</organism>
<evidence type="ECO:0000256" key="3">
    <source>
        <dbReference type="SAM" id="SignalP"/>
    </source>
</evidence>
<dbReference type="Pfam" id="PF07244">
    <property type="entry name" value="POTRA"/>
    <property type="match status" value="1"/>
</dbReference>
<comment type="subcellular location">
    <subcellularLocation>
        <location evidence="1">Membrane</location>
    </subcellularLocation>
</comment>
<protein>
    <recommendedName>
        <fullName evidence="8">POTRA domain-containing protein</fullName>
    </recommendedName>
</protein>
<evidence type="ECO:0000313" key="6">
    <source>
        <dbReference type="EMBL" id="AWM34541.1"/>
    </source>
</evidence>
<keyword evidence="2" id="KW-0472">Membrane</keyword>
<proteinExistence type="predicted"/>
<evidence type="ECO:0000259" key="5">
    <source>
        <dbReference type="Pfam" id="PF07244"/>
    </source>
</evidence>
<dbReference type="Pfam" id="PF01103">
    <property type="entry name" value="Omp85"/>
    <property type="match status" value="1"/>
</dbReference>
<feature type="signal peptide" evidence="3">
    <location>
        <begin position="1"/>
        <end position="20"/>
    </location>
</feature>
<dbReference type="EMBL" id="CP029145">
    <property type="protein sequence ID" value="AWM34541.1"/>
    <property type="molecule type" value="Genomic_DNA"/>
</dbReference>
<gene>
    <name evidence="6" type="ORF">DDQ68_18190</name>
</gene>
<evidence type="ECO:0000313" key="7">
    <source>
        <dbReference type="Proteomes" id="UP000245999"/>
    </source>
</evidence>
<dbReference type="Proteomes" id="UP000245999">
    <property type="component" value="Chromosome"/>
</dbReference>
<dbReference type="KEGG" id="hnv:DDQ68_18190"/>
<dbReference type="InterPro" id="IPR010827">
    <property type="entry name" value="BamA/TamA_POTRA"/>
</dbReference>
<dbReference type="InterPro" id="IPR000184">
    <property type="entry name" value="Bac_surfAg_D15"/>
</dbReference>
<dbReference type="OrthoDB" id="9768717at2"/>